<dbReference type="Proteomes" id="UP000263517">
    <property type="component" value="Unassembled WGS sequence"/>
</dbReference>
<organism evidence="1 2">
    <name type="scientific">Alteromonas australica</name>
    <dbReference type="NCBI Taxonomy" id="589873"/>
    <lineage>
        <taxon>Bacteria</taxon>
        <taxon>Pseudomonadati</taxon>
        <taxon>Pseudomonadota</taxon>
        <taxon>Gammaproteobacteria</taxon>
        <taxon>Alteromonadales</taxon>
        <taxon>Alteromonadaceae</taxon>
        <taxon>Alteromonas/Salinimonas group</taxon>
        <taxon>Alteromonas</taxon>
    </lineage>
</organism>
<evidence type="ECO:0000313" key="1">
    <source>
        <dbReference type="EMBL" id="HAW77954.1"/>
    </source>
</evidence>
<gene>
    <name evidence="1" type="ORF">DCW74_19730</name>
</gene>
<name>A0A350P9I7_9ALTE</name>
<evidence type="ECO:0000313" key="2">
    <source>
        <dbReference type="Proteomes" id="UP000263517"/>
    </source>
</evidence>
<comment type="caution">
    <text evidence="1">The sequence shown here is derived from an EMBL/GenBank/DDBJ whole genome shotgun (WGS) entry which is preliminary data.</text>
</comment>
<evidence type="ECO:0008006" key="3">
    <source>
        <dbReference type="Google" id="ProtNLM"/>
    </source>
</evidence>
<accession>A0A350P9I7</accession>
<proteinExistence type="predicted"/>
<sequence length="165" mass="19190">MIYPIKITESRVFRNTKNVKFSDISVEGSNGIDLVEHSGRSTSPPSLSCGLKQWYCHRHQTDNNRVIHGHRLFELYNAAWRRPHWYVYLDKDIGALEIPPGCYHRSVSGLSGSILINHAIRDERYDENEEFHPQVLWKPVFSTPNYFNISASEADFFINHGYTKH</sequence>
<dbReference type="EMBL" id="DNAN01000690">
    <property type="protein sequence ID" value="HAW77954.1"/>
    <property type="molecule type" value="Genomic_DNA"/>
</dbReference>
<protein>
    <recommendedName>
        <fullName evidence="3">JmjC domain-containing protein</fullName>
    </recommendedName>
</protein>
<reference evidence="1 2" key="1">
    <citation type="journal article" date="2018" name="Nat. Biotechnol.">
        <title>A standardized bacterial taxonomy based on genome phylogeny substantially revises the tree of life.</title>
        <authorList>
            <person name="Parks D.H."/>
            <person name="Chuvochina M."/>
            <person name="Waite D.W."/>
            <person name="Rinke C."/>
            <person name="Skarshewski A."/>
            <person name="Chaumeil P.A."/>
            <person name="Hugenholtz P."/>
        </authorList>
    </citation>
    <scope>NUCLEOTIDE SEQUENCE [LARGE SCALE GENOMIC DNA]</scope>
    <source>
        <strain evidence="1">UBA11978</strain>
    </source>
</reference>
<dbReference type="AlphaFoldDB" id="A0A350P9I7"/>